<dbReference type="EMBL" id="ABEXCJ050000006">
    <property type="protein sequence ID" value="EMR4590741.1"/>
    <property type="molecule type" value="Genomic_DNA"/>
</dbReference>
<feature type="region of interest" description="Disordered" evidence="1">
    <location>
        <begin position="196"/>
        <end position="217"/>
    </location>
</feature>
<name>A0AAD2ZJ86_PRORE</name>
<evidence type="ECO:0000259" key="2">
    <source>
        <dbReference type="Pfam" id="PF06890"/>
    </source>
</evidence>
<dbReference type="InterPro" id="IPR014462">
    <property type="entry name" value="Phage_Mu_Gp45"/>
</dbReference>
<evidence type="ECO:0000313" key="4">
    <source>
        <dbReference type="EMBL" id="EMR4590741.1"/>
    </source>
</evidence>
<organism evidence="3">
    <name type="scientific">Providencia rettgeri</name>
    <dbReference type="NCBI Taxonomy" id="587"/>
    <lineage>
        <taxon>Bacteria</taxon>
        <taxon>Pseudomonadati</taxon>
        <taxon>Pseudomonadota</taxon>
        <taxon>Gammaproteobacteria</taxon>
        <taxon>Enterobacterales</taxon>
        <taxon>Morganellaceae</taxon>
        <taxon>Providencia</taxon>
    </lineage>
</organism>
<dbReference type="AlphaFoldDB" id="A0AAD2ZJ86"/>
<dbReference type="Pfam" id="PF06890">
    <property type="entry name" value="Phage_Mu_Gp45"/>
    <property type="match status" value="1"/>
</dbReference>
<gene>
    <name evidence="4" type="ORF">M0K77_003084</name>
    <name evidence="3" type="ORF">M0K77_RS15420</name>
</gene>
<evidence type="ECO:0000256" key="1">
    <source>
        <dbReference type="SAM" id="MobiDB-lite"/>
    </source>
</evidence>
<dbReference type="InterPro" id="IPR013046">
    <property type="entry name" value="GpV/Gp45"/>
</dbReference>
<dbReference type="PIRSF" id="PIRSF012337">
    <property type="entry name" value="gp45"/>
    <property type="match status" value="1"/>
</dbReference>
<dbReference type="InterPro" id="IPR053861">
    <property type="entry name" value="Phage_Mu_Gp45_N"/>
</dbReference>
<accession>A0AAD2ZJ86</accession>
<protein>
    <submittedName>
        <fullName evidence="3">Phage baseplate assembly protein V</fullName>
    </submittedName>
</protein>
<reference evidence="3" key="1">
    <citation type="submission" date="2023-10" db="EMBL/GenBank/DDBJ databases">
        <authorList>
            <consortium name="Clinical and Environmental Microbiology Branch: Whole genome sequencing antimicrobial resistance pathogens in the healthcare setting"/>
        </authorList>
    </citation>
    <scope>NUCLEOTIDE SEQUENCE</scope>
    <source>
        <strain evidence="3">2020QW-00022</strain>
    </source>
</reference>
<sequence>MWNQINQRINQALNGIRMAFRAVLNATDSEGKVQTMQGEGLSGESLQGQEIFQHYGFTSRPLPGTEAIILPLGGRSSHGIVIATEHGAYRLAGLESGEVALYTDEGAKIVLKRGRIIDVECDLYRVNCKQYEVNAEDKADFNTPMVTTSEQLTAMKQITGNGGMAIKGGKGANFEGNITQTSGNYQTDGDVKAGEISLTGHRHPNGNNGADTGTAKP</sequence>
<dbReference type="EMBL" id="ABEXCJ040000006">
    <property type="protein sequence ID" value="ELR5218554.1"/>
    <property type="molecule type" value="Genomic_DNA"/>
</dbReference>
<evidence type="ECO:0000313" key="3">
    <source>
        <dbReference type="EMBL" id="ELR5218554.1"/>
    </source>
</evidence>
<feature type="domain" description="Bacteriophage Mu Gp45 N-terminal" evidence="2">
    <location>
        <begin position="21"/>
        <end position="87"/>
    </location>
</feature>
<proteinExistence type="predicted"/>
<comment type="caution">
    <text evidence="3">The sequence shown here is derived from an EMBL/GenBank/DDBJ whole genome shotgun (WGS) entry which is preliminary data.</text>
</comment>
<dbReference type="NCBIfam" id="TIGR01644">
    <property type="entry name" value="phage_P2_V"/>
    <property type="match status" value="1"/>
</dbReference>